<dbReference type="Pfam" id="PF10044">
    <property type="entry name" value="LIN52"/>
    <property type="match status" value="1"/>
</dbReference>
<dbReference type="PANTHER" id="PTHR31489:SF2">
    <property type="entry name" value="PROTEIN LIN-52 HOMOLOG"/>
    <property type="match status" value="1"/>
</dbReference>
<gene>
    <name evidence="2" type="ORF">EVEC_LOCUS1863</name>
</gene>
<accession>A0A0N4UXA1</accession>
<dbReference type="InterPro" id="IPR018737">
    <property type="entry name" value="DREAM_LIN52"/>
</dbReference>
<reference evidence="2 3" key="2">
    <citation type="submission" date="2018-10" db="EMBL/GenBank/DDBJ databases">
        <authorList>
            <consortium name="Pathogen Informatics"/>
        </authorList>
    </citation>
    <scope>NUCLEOTIDE SEQUENCE [LARGE SCALE GENOMIC DNA]</scope>
</reference>
<evidence type="ECO:0000256" key="1">
    <source>
        <dbReference type="ARBA" id="ARBA00005456"/>
    </source>
</evidence>
<dbReference type="WBParaSite" id="EVEC_0000215501-mRNA-1">
    <property type="protein sequence ID" value="EVEC_0000215501-mRNA-1"/>
    <property type="gene ID" value="EVEC_0000215501"/>
</dbReference>
<name>A0A0N4UXA1_ENTVE</name>
<comment type="similarity">
    <text evidence="1">Belongs to the lin-52 family.</text>
</comment>
<dbReference type="GO" id="GO:0070176">
    <property type="term" value="C:DRM complex"/>
    <property type="evidence" value="ECO:0007669"/>
    <property type="project" value="InterPro"/>
</dbReference>
<proteinExistence type="inferred from homology"/>
<evidence type="ECO:0000313" key="4">
    <source>
        <dbReference type="WBParaSite" id="EVEC_0000215501-mRNA-1"/>
    </source>
</evidence>
<dbReference type="EMBL" id="UXUI01007276">
    <property type="protein sequence ID" value="VDD86720.1"/>
    <property type="molecule type" value="Genomic_DNA"/>
</dbReference>
<dbReference type="PANTHER" id="PTHR31489">
    <property type="entry name" value="LIN52 FAMILY MEMBER"/>
    <property type="match status" value="1"/>
</dbReference>
<dbReference type="GO" id="GO:0006355">
    <property type="term" value="P:regulation of DNA-templated transcription"/>
    <property type="evidence" value="ECO:0007669"/>
    <property type="project" value="InterPro"/>
</dbReference>
<keyword evidence="3" id="KW-1185">Reference proteome</keyword>
<evidence type="ECO:0000313" key="3">
    <source>
        <dbReference type="Proteomes" id="UP000274131"/>
    </source>
</evidence>
<sequence>MEGKPSTNYLQCTEEIDHRKSPELWPEQIPGAWDVSKASMSYTGDNKPVTRFRTELDPQDVRLVNELGQLNADQLMEYVKNLQNNAFTLGLEEAKQFYRGKFLQIFEKRSDES</sequence>
<dbReference type="AlphaFoldDB" id="A0A0N4UXA1"/>
<evidence type="ECO:0000313" key="2">
    <source>
        <dbReference type="EMBL" id="VDD86720.1"/>
    </source>
</evidence>
<dbReference type="OrthoDB" id="5834362at2759"/>
<protein>
    <submittedName>
        <fullName evidence="4">Protein lin-52 homolog</fullName>
    </submittedName>
</protein>
<organism evidence="4">
    <name type="scientific">Enterobius vermicularis</name>
    <name type="common">Human pinworm</name>
    <dbReference type="NCBI Taxonomy" id="51028"/>
    <lineage>
        <taxon>Eukaryota</taxon>
        <taxon>Metazoa</taxon>
        <taxon>Ecdysozoa</taxon>
        <taxon>Nematoda</taxon>
        <taxon>Chromadorea</taxon>
        <taxon>Rhabditida</taxon>
        <taxon>Spirurina</taxon>
        <taxon>Oxyuridomorpha</taxon>
        <taxon>Oxyuroidea</taxon>
        <taxon>Oxyuridae</taxon>
        <taxon>Enterobius</taxon>
    </lineage>
</organism>
<dbReference type="Proteomes" id="UP000274131">
    <property type="component" value="Unassembled WGS sequence"/>
</dbReference>
<dbReference type="STRING" id="51028.A0A0N4UXA1"/>
<reference evidence="4" key="1">
    <citation type="submission" date="2017-02" db="UniProtKB">
        <authorList>
            <consortium name="WormBaseParasite"/>
        </authorList>
    </citation>
    <scope>IDENTIFICATION</scope>
</reference>